<sequence length="94" mass="11049">MNFEIIEKLINIIKDRKTNPKEGSYTNTLLSAGENKIIKKLGEEFAEFLKAYLTEPEDRVVSEFADLFYHFLVAFEYKDIDFANVLKELESRHK</sequence>
<dbReference type="RefSeq" id="WP_149266210.1">
    <property type="nucleotide sequence ID" value="NZ_VFJB01000004.1"/>
</dbReference>
<dbReference type="PANTHER" id="PTHR42945">
    <property type="entry name" value="HISTIDINE BIOSYNTHESIS BIFUNCTIONAL PROTEIN"/>
    <property type="match status" value="1"/>
</dbReference>
<gene>
    <name evidence="8 9" type="primary">hisE</name>
    <name evidence="9" type="ORF">FHQ18_05740</name>
</gene>
<accession>A0A5A8F444</accession>
<keyword evidence="6 8" id="KW-0067">ATP-binding</keyword>
<dbReference type="InterPro" id="IPR021130">
    <property type="entry name" value="PRib-ATP_PPHydrolase-like"/>
</dbReference>
<evidence type="ECO:0000313" key="10">
    <source>
        <dbReference type="Proteomes" id="UP000322876"/>
    </source>
</evidence>
<evidence type="ECO:0000256" key="4">
    <source>
        <dbReference type="ARBA" id="ARBA00022741"/>
    </source>
</evidence>
<dbReference type="AlphaFoldDB" id="A0A5A8F444"/>
<evidence type="ECO:0000256" key="7">
    <source>
        <dbReference type="ARBA" id="ARBA00023102"/>
    </source>
</evidence>
<dbReference type="GO" id="GO:0004636">
    <property type="term" value="F:phosphoribosyl-ATP diphosphatase activity"/>
    <property type="evidence" value="ECO:0007669"/>
    <property type="project" value="UniProtKB-UniRule"/>
</dbReference>
<dbReference type="NCBIfam" id="TIGR03188">
    <property type="entry name" value="histidine_hisI"/>
    <property type="match status" value="1"/>
</dbReference>
<comment type="caution">
    <text evidence="9">The sequence shown here is derived from an EMBL/GenBank/DDBJ whole genome shotgun (WGS) entry which is preliminary data.</text>
</comment>
<dbReference type="EMBL" id="VFJB01000004">
    <property type="protein sequence ID" value="KAA0258658.1"/>
    <property type="molecule type" value="Genomic_DNA"/>
</dbReference>
<dbReference type="UniPathway" id="UPA00031">
    <property type="reaction ID" value="UER00007"/>
</dbReference>
<dbReference type="Gene3D" id="1.10.287.1080">
    <property type="entry name" value="MazG-like"/>
    <property type="match status" value="1"/>
</dbReference>
<dbReference type="Proteomes" id="UP000322876">
    <property type="component" value="Unassembled WGS sequence"/>
</dbReference>
<evidence type="ECO:0000256" key="2">
    <source>
        <dbReference type="ARBA" id="ARBA00005204"/>
    </source>
</evidence>
<name>A0A5A8F444_9BACT</name>
<dbReference type="Pfam" id="PF01503">
    <property type="entry name" value="PRA-PH"/>
    <property type="match status" value="1"/>
</dbReference>
<dbReference type="HAMAP" id="MF_01020">
    <property type="entry name" value="HisE"/>
    <property type="match status" value="1"/>
</dbReference>
<dbReference type="OrthoDB" id="9795769at2"/>
<dbReference type="GO" id="GO:0005524">
    <property type="term" value="F:ATP binding"/>
    <property type="evidence" value="ECO:0007669"/>
    <property type="project" value="UniProtKB-KW"/>
</dbReference>
<dbReference type="EC" id="3.6.1.31" evidence="8"/>
<keyword evidence="4 8" id="KW-0547">Nucleotide-binding</keyword>
<evidence type="ECO:0000256" key="6">
    <source>
        <dbReference type="ARBA" id="ARBA00022840"/>
    </source>
</evidence>
<comment type="catalytic activity">
    <reaction evidence="1 8">
        <text>1-(5-phospho-beta-D-ribosyl)-ATP + H2O = 1-(5-phospho-beta-D-ribosyl)-5'-AMP + diphosphate + H(+)</text>
        <dbReference type="Rhea" id="RHEA:22828"/>
        <dbReference type="ChEBI" id="CHEBI:15377"/>
        <dbReference type="ChEBI" id="CHEBI:15378"/>
        <dbReference type="ChEBI" id="CHEBI:33019"/>
        <dbReference type="ChEBI" id="CHEBI:59457"/>
        <dbReference type="ChEBI" id="CHEBI:73183"/>
        <dbReference type="EC" id="3.6.1.31"/>
    </reaction>
</comment>
<dbReference type="GO" id="GO:0005737">
    <property type="term" value="C:cytoplasm"/>
    <property type="evidence" value="ECO:0007669"/>
    <property type="project" value="UniProtKB-SubCell"/>
</dbReference>
<dbReference type="PANTHER" id="PTHR42945:SF1">
    <property type="entry name" value="HISTIDINE BIOSYNTHESIS BIFUNCTIONAL PROTEIN HIS7"/>
    <property type="match status" value="1"/>
</dbReference>
<dbReference type="GO" id="GO:0000105">
    <property type="term" value="P:L-histidine biosynthetic process"/>
    <property type="evidence" value="ECO:0007669"/>
    <property type="project" value="UniProtKB-UniRule"/>
</dbReference>
<evidence type="ECO:0000256" key="3">
    <source>
        <dbReference type="ARBA" id="ARBA00022605"/>
    </source>
</evidence>
<keyword evidence="5 8" id="KW-0378">Hydrolase</keyword>
<evidence type="ECO:0000256" key="1">
    <source>
        <dbReference type="ARBA" id="ARBA00001460"/>
    </source>
</evidence>
<keyword evidence="7 8" id="KW-0368">Histidine biosynthesis</keyword>
<dbReference type="InterPro" id="IPR008179">
    <property type="entry name" value="HisE"/>
</dbReference>
<dbReference type="CDD" id="cd11534">
    <property type="entry name" value="NTP-PPase_HisIE_like"/>
    <property type="match status" value="1"/>
</dbReference>
<comment type="pathway">
    <text evidence="2 8">Amino-acid biosynthesis; L-histidine biosynthesis; L-histidine from 5-phospho-alpha-D-ribose 1-diphosphate: step 2/9.</text>
</comment>
<dbReference type="SUPFAM" id="SSF101386">
    <property type="entry name" value="all-alpha NTP pyrophosphatases"/>
    <property type="match status" value="1"/>
</dbReference>
<evidence type="ECO:0000256" key="8">
    <source>
        <dbReference type="HAMAP-Rule" id="MF_01020"/>
    </source>
</evidence>
<evidence type="ECO:0000313" key="9">
    <source>
        <dbReference type="EMBL" id="KAA0258658.1"/>
    </source>
</evidence>
<comment type="subcellular location">
    <subcellularLocation>
        <location evidence="8">Cytoplasm</location>
    </subcellularLocation>
</comment>
<keyword evidence="3 8" id="KW-0028">Amino-acid biosynthesis</keyword>
<comment type="similarity">
    <text evidence="8">Belongs to the PRA-PH family.</text>
</comment>
<proteinExistence type="inferred from homology"/>
<keyword evidence="10" id="KW-1185">Reference proteome</keyword>
<reference evidence="9 10" key="1">
    <citation type="submission" date="2019-06" db="EMBL/GenBank/DDBJ databases">
        <title>Genomic insights into carbon and energy metabolism of Deferribacter autotrophicus revealed new metabolic traits in the phylum Deferribacteres.</title>
        <authorList>
            <person name="Slobodkin A.I."/>
            <person name="Slobodkina G.B."/>
            <person name="Allioux M."/>
            <person name="Alain K."/>
            <person name="Jebbar M."/>
            <person name="Shadrin V."/>
            <person name="Kublanov I.V."/>
            <person name="Toshchakov S.V."/>
            <person name="Bonch-Osmolovskaya E.A."/>
        </authorList>
    </citation>
    <scope>NUCLEOTIDE SEQUENCE [LARGE SCALE GENOMIC DNA]</scope>
    <source>
        <strain evidence="9 10">SL50</strain>
    </source>
</reference>
<keyword evidence="8" id="KW-0963">Cytoplasm</keyword>
<organism evidence="9 10">
    <name type="scientific">Deferribacter autotrophicus</name>
    <dbReference type="NCBI Taxonomy" id="500465"/>
    <lineage>
        <taxon>Bacteria</taxon>
        <taxon>Pseudomonadati</taxon>
        <taxon>Deferribacterota</taxon>
        <taxon>Deferribacteres</taxon>
        <taxon>Deferribacterales</taxon>
        <taxon>Deferribacteraceae</taxon>
        <taxon>Deferribacter</taxon>
    </lineage>
</organism>
<protein>
    <recommendedName>
        <fullName evidence="8">Phosphoribosyl-ATP pyrophosphatase</fullName>
        <shortName evidence="8">PRA-PH</shortName>
        <ecNumber evidence="8">3.6.1.31</ecNumber>
    </recommendedName>
</protein>
<evidence type="ECO:0000256" key="5">
    <source>
        <dbReference type="ARBA" id="ARBA00022801"/>
    </source>
</evidence>